<protein>
    <submittedName>
        <fullName evidence="2">HypC/HybG/HupF family hydrogenase formation chaperone</fullName>
    </submittedName>
</protein>
<organism evidence="2 3">
    <name type="scientific">Candidatus Mailhella merdigallinarum</name>
    <dbReference type="NCBI Taxonomy" id="2838658"/>
    <lineage>
        <taxon>Bacteria</taxon>
        <taxon>Pseudomonadati</taxon>
        <taxon>Thermodesulfobacteriota</taxon>
        <taxon>Desulfovibrionia</taxon>
        <taxon>Desulfovibrionales</taxon>
        <taxon>Desulfovibrionaceae</taxon>
        <taxon>Mailhella</taxon>
    </lineage>
</organism>
<dbReference type="Pfam" id="PF01455">
    <property type="entry name" value="HupF_HypC"/>
    <property type="match status" value="1"/>
</dbReference>
<dbReference type="SUPFAM" id="SSF159127">
    <property type="entry name" value="HupF/HypC-like"/>
    <property type="match status" value="1"/>
</dbReference>
<dbReference type="InterPro" id="IPR001109">
    <property type="entry name" value="Hydrogenase_HupF/HypC"/>
</dbReference>
<dbReference type="PANTHER" id="PTHR35177">
    <property type="entry name" value="HYDROGENASE MATURATION FACTOR HYBG"/>
    <property type="match status" value="1"/>
</dbReference>
<dbReference type="Gene3D" id="2.30.30.140">
    <property type="match status" value="1"/>
</dbReference>
<dbReference type="GO" id="GO:0005506">
    <property type="term" value="F:iron ion binding"/>
    <property type="evidence" value="ECO:0007669"/>
    <property type="project" value="TreeGrafter"/>
</dbReference>
<dbReference type="AlphaFoldDB" id="A0A9D2HEP3"/>
<dbReference type="GO" id="GO:1902670">
    <property type="term" value="F:carbon dioxide binding"/>
    <property type="evidence" value="ECO:0007669"/>
    <property type="project" value="TreeGrafter"/>
</dbReference>
<reference evidence="2" key="2">
    <citation type="submission" date="2021-04" db="EMBL/GenBank/DDBJ databases">
        <authorList>
            <person name="Gilroy R."/>
        </authorList>
    </citation>
    <scope>NUCLEOTIDE SEQUENCE</scope>
    <source>
        <strain evidence="2">CHK186-16707</strain>
    </source>
</reference>
<dbReference type="Proteomes" id="UP000824225">
    <property type="component" value="Unassembled WGS sequence"/>
</dbReference>
<comment type="caution">
    <text evidence="2">The sequence shown here is derived from an EMBL/GenBank/DDBJ whole genome shotgun (WGS) entry which is preliminary data.</text>
</comment>
<dbReference type="PRINTS" id="PR00445">
    <property type="entry name" value="HUPFHYPC"/>
</dbReference>
<dbReference type="PANTHER" id="PTHR35177:SF2">
    <property type="entry name" value="HYDROGENASE MATURATION FACTOR HYBG"/>
    <property type="match status" value="1"/>
</dbReference>
<gene>
    <name evidence="2" type="ORF">H9962_06480</name>
</gene>
<evidence type="ECO:0000313" key="2">
    <source>
        <dbReference type="EMBL" id="HJA08816.1"/>
    </source>
</evidence>
<name>A0A9D2HEP3_9BACT</name>
<comment type="similarity">
    <text evidence="1">Belongs to the HupF/HypC family.</text>
</comment>
<evidence type="ECO:0000256" key="1">
    <source>
        <dbReference type="ARBA" id="ARBA00006018"/>
    </source>
</evidence>
<dbReference type="NCBIfam" id="TIGR00074">
    <property type="entry name" value="hypC_hupF"/>
    <property type="match status" value="1"/>
</dbReference>
<evidence type="ECO:0000313" key="3">
    <source>
        <dbReference type="Proteomes" id="UP000824225"/>
    </source>
</evidence>
<proteinExistence type="inferred from homology"/>
<reference evidence="2" key="1">
    <citation type="journal article" date="2021" name="PeerJ">
        <title>Extensive microbial diversity within the chicken gut microbiome revealed by metagenomics and culture.</title>
        <authorList>
            <person name="Gilroy R."/>
            <person name="Ravi A."/>
            <person name="Getino M."/>
            <person name="Pursley I."/>
            <person name="Horton D.L."/>
            <person name="Alikhan N.F."/>
            <person name="Baker D."/>
            <person name="Gharbi K."/>
            <person name="Hall N."/>
            <person name="Watson M."/>
            <person name="Adriaenssens E.M."/>
            <person name="Foster-Nyarko E."/>
            <person name="Jarju S."/>
            <person name="Secka A."/>
            <person name="Antonio M."/>
            <person name="Oren A."/>
            <person name="Chaudhuri R.R."/>
            <person name="La Ragione R."/>
            <person name="Hildebrand F."/>
            <person name="Pallen M.J."/>
        </authorList>
    </citation>
    <scope>NUCLEOTIDE SEQUENCE</scope>
    <source>
        <strain evidence="2">CHK186-16707</strain>
    </source>
</reference>
<dbReference type="EMBL" id="DXAN01000022">
    <property type="protein sequence ID" value="HJA08816.1"/>
    <property type="molecule type" value="Genomic_DNA"/>
</dbReference>
<accession>A0A9D2HEP3</accession>
<sequence>MCLAVPVCVTECPEEGKARVRVGSGETFMDISTLLLPEPVKPGDYVIVHAGFALRVLDPTEAQESLVLFRQIAEMGGMPSTF</sequence>
<dbReference type="GO" id="GO:0051604">
    <property type="term" value="P:protein maturation"/>
    <property type="evidence" value="ECO:0007669"/>
    <property type="project" value="TreeGrafter"/>
</dbReference>